<evidence type="ECO:0000313" key="2">
    <source>
        <dbReference type="Proteomes" id="UP000319818"/>
    </source>
</evidence>
<dbReference type="EMBL" id="VFPH01000003">
    <property type="protein sequence ID" value="TQM35198.1"/>
    <property type="molecule type" value="Genomic_DNA"/>
</dbReference>
<comment type="caution">
    <text evidence="1">The sequence shown here is derived from an EMBL/GenBank/DDBJ whole genome shotgun (WGS) entry which is preliminary data.</text>
</comment>
<accession>A0A543FMU6</accession>
<organism evidence="1 2">
    <name type="scientific">Pseudonocardia cypriaca</name>
    <dbReference type="NCBI Taxonomy" id="882449"/>
    <lineage>
        <taxon>Bacteria</taxon>
        <taxon>Bacillati</taxon>
        <taxon>Actinomycetota</taxon>
        <taxon>Actinomycetes</taxon>
        <taxon>Pseudonocardiales</taxon>
        <taxon>Pseudonocardiaceae</taxon>
        <taxon>Pseudonocardia</taxon>
    </lineage>
</organism>
<dbReference type="AlphaFoldDB" id="A0A543FMU6"/>
<sequence length="170" mass="18016">MTGKLCFMVTPKAVLVTGSGGGLAERKIRARDVWAARLCASRLDRRLGAGEPPENSAVLAVRAQWLVRPAACRGLAGTLQRVLALTDGQPRAITAVRVSRRHVRAAAPELQGLVDRLLAGGPVSACGVAQLRALLADGSGPVYHRRCPDDLAARLREVRAALDAFGPMPR</sequence>
<reference evidence="1 2" key="1">
    <citation type="submission" date="2019-06" db="EMBL/GenBank/DDBJ databases">
        <title>Sequencing the genomes of 1000 actinobacteria strains.</title>
        <authorList>
            <person name="Klenk H.-P."/>
        </authorList>
    </citation>
    <scope>NUCLEOTIDE SEQUENCE [LARGE SCALE GENOMIC DNA]</scope>
    <source>
        <strain evidence="1 2">DSM 45511</strain>
    </source>
</reference>
<keyword evidence="2" id="KW-1185">Reference proteome</keyword>
<name>A0A543FMU6_9PSEU</name>
<gene>
    <name evidence="1" type="ORF">FB388_6626</name>
</gene>
<dbReference type="Proteomes" id="UP000319818">
    <property type="component" value="Unassembled WGS sequence"/>
</dbReference>
<proteinExistence type="predicted"/>
<evidence type="ECO:0000313" key="1">
    <source>
        <dbReference type="EMBL" id="TQM35198.1"/>
    </source>
</evidence>
<protein>
    <submittedName>
        <fullName evidence="1">Uncharacterized protein</fullName>
    </submittedName>
</protein>